<dbReference type="AlphaFoldDB" id="A0A139A030"/>
<dbReference type="EMBL" id="KQ965836">
    <property type="protein sequence ID" value="KXS10136.1"/>
    <property type="molecule type" value="Genomic_DNA"/>
</dbReference>
<dbReference type="InterPro" id="IPR007526">
    <property type="entry name" value="SWIRM"/>
</dbReference>
<dbReference type="Gene3D" id="1.10.10.10">
    <property type="entry name" value="Winged helix-like DNA-binding domain superfamily/Winged helix DNA-binding domain"/>
    <property type="match status" value="1"/>
</dbReference>
<keyword evidence="4" id="KW-1185">Reference proteome</keyword>
<evidence type="ECO:0000313" key="4">
    <source>
        <dbReference type="Proteomes" id="UP000070544"/>
    </source>
</evidence>
<dbReference type="GO" id="GO:0010468">
    <property type="term" value="P:regulation of gene expression"/>
    <property type="evidence" value="ECO:0007669"/>
    <property type="project" value="UniProtKB-ARBA"/>
</dbReference>
<dbReference type="STRING" id="1344416.A0A139A030"/>
<dbReference type="InterPro" id="IPR009057">
    <property type="entry name" value="Homeodomain-like_sf"/>
</dbReference>
<feature type="region of interest" description="Disordered" evidence="1">
    <location>
        <begin position="1"/>
        <end position="186"/>
    </location>
</feature>
<dbReference type="FunFam" id="1.10.10.10:FF:000087">
    <property type="entry name" value="Transcriptional adapter 2"/>
    <property type="match status" value="1"/>
</dbReference>
<proteinExistence type="predicted"/>
<evidence type="ECO:0000256" key="1">
    <source>
        <dbReference type="SAM" id="MobiDB-lite"/>
    </source>
</evidence>
<reference evidence="3 4" key="1">
    <citation type="journal article" date="2015" name="Genome Biol. Evol.">
        <title>Phylogenomic analyses indicate that early fungi evolved digesting cell walls of algal ancestors of land plants.</title>
        <authorList>
            <person name="Chang Y."/>
            <person name="Wang S."/>
            <person name="Sekimoto S."/>
            <person name="Aerts A.L."/>
            <person name="Choi C."/>
            <person name="Clum A."/>
            <person name="LaButti K.M."/>
            <person name="Lindquist E.A."/>
            <person name="Yee Ngan C."/>
            <person name="Ohm R.A."/>
            <person name="Salamov A.A."/>
            <person name="Grigoriev I.V."/>
            <person name="Spatafora J.W."/>
            <person name="Berbee M.L."/>
        </authorList>
    </citation>
    <scope>NUCLEOTIDE SEQUENCE [LARGE SCALE GENOMIC DNA]</scope>
    <source>
        <strain evidence="3 4">JEL478</strain>
    </source>
</reference>
<protein>
    <recommendedName>
        <fullName evidence="2">SWIRM domain-containing protein</fullName>
    </recommendedName>
</protein>
<evidence type="ECO:0000259" key="2">
    <source>
        <dbReference type="Pfam" id="PF04433"/>
    </source>
</evidence>
<dbReference type="Proteomes" id="UP000070544">
    <property type="component" value="Unassembled WGS sequence"/>
</dbReference>
<feature type="region of interest" description="Disordered" evidence="1">
    <location>
        <begin position="288"/>
        <end position="503"/>
    </location>
</feature>
<accession>A0A139A030</accession>
<feature type="compositionally biased region" description="Basic residues" evidence="1">
    <location>
        <begin position="353"/>
        <end position="363"/>
    </location>
</feature>
<feature type="domain" description="SWIRM" evidence="2">
    <location>
        <begin position="538"/>
        <end position="603"/>
    </location>
</feature>
<dbReference type="SUPFAM" id="SSF46689">
    <property type="entry name" value="Homeodomain-like"/>
    <property type="match status" value="1"/>
</dbReference>
<evidence type="ECO:0000313" key="3">
    <source>
        <dbReference type="EMBL" id="KXS10136.1"/>
    </source>
</evidence>
<dbReference type="OrthoDB" id="5598695at2759"/>
<gene>
    <name evidence="3" type="ORF">M427DRAFT_139913</name>
</gene>
<name>A0A139A030_GONPJ</name>
<dbReference type="Pfam" id="PF04433">
    <property type="entry name" value="SWIRM"/>
    <property type="match status" value="1"/>
</dbReference>
<dbReference type="InterPro" id="IPR036388">
    <property type="entry name" value="WH-like_DNA-bd_sf"/>
</dbReference>
<sequence length="628" mass="67620">MAAPHDPPHSLPPLGITPLSELPPNDAHSALHQHQPSLMHMHMNASSFPLRRPSSAPPSRARSPSQAQTQGSEYQRSDSPAPRDSSPHLHTRKALTPHRSIPRNSSTARSAAGSLAGSPNPSTLRASMDFGERVRERDDENMEDAQEQDVPASDASVLADADDDASRRGSFGGMVGLADDENEHSHSAAPAPAAIAYHPYISNSVTKIRSTLSLQGREEGFAHESNSKPWGVHAASGIPPHAPPPPHALAPGYRRSWDPNQLGLATSDSINLDVFSVFKTNPRALLQAHARSPRRNDTGYDQAGADPWLSSRRNSGEYSGAPPTKLRRTLFPATRASSPSSQNDDSSIELPRGRPRGRPRTRGKATPQGFAGGGGSGVHLSASAPATSGSWPIHSQQQQHANAHSRHEARSPGGTLGLPSRSLRARPTRSYGEEISTISEEDDDDVSDLTSEGDVGGATDSDVDMGSARSGSPAPSTDLDLETGDDMDAGSRQGKRRRDALEGLERFDPEGRYRVPEGAPLIVWRGVPRPPPPSSLSSLLSPEEIDACAVLRIRVEQYLHAKRVMVRQGRRGWFKKTAAKRWFRMDVNKTGKLYDWFVQLGWIPSPPPVNTPAYATAAPAGNTTETGW</sequence>
<feature type="compositionally biased region" description="Low complexity" evidence="1">
    <location>
        <begin position="45"/>
        <end position="67"/>
    </location>
</feature>
<feature type="compositionally biased region" description="Acidic residues" evidence="1">
    <location>
        <begin position="479"/>
        <end position="488"/>
    </location>
</feature>
<organism evidence="3 4">
    <name type="scientific">Gonapodya prolifera (strain JEL478)</name>
    <name type="common">Monoblepharis prolifera</name>
    <dbReference type="NCBI Taxonomy" id="1344416"/>
    <lineage>
        <taxon>Eukaryota</taxon>
        <taxon>Fungi</taxon>
        <taxon>Fungi incertae sedis</taxon>
        <taxon>Chytridiomycota</taxon>
        <taxon>Chytridiomycota incertae sedis</taxon>
        <taxon>Monoblepharidomycetes</taxon>
        <taxon>Monoblepharidales</taxon>
        <taxon>Gonapodyaceae</taxon>
        <taxon>Gonapodya</taxon>
    </lineage>
</organism>